<evidence type="ECO:0000313" key="2">
    <source>
        <dbReference type="EMBL" id="MDX8539179.1"/>
    </source>
</evidence>
<dbReference type="Proteomes" id="UP001276564">
    <property type="component" value="Unassembled WGS sequence"/>
</dbReference>
<keyword evidence="1" id="KW-0812">Transmembrane</keyword>
<organism evidence="2 3">
    <name type="scientific">Mesorhizobium abyssinicae</name>
    <dbReference type="NCBI Taxonomy" id="1209958"/>
    <lineage>
        <taxon>Bacteria</taxon>
        <taxon>Pseudomonadati</taxon>
        <taxon>Pseudomonadota</taxon>
        <taxon>Alphaproteobacteria</taxon>
        <taxon>Hyphomicrobiales</taxon>
        <taxon>Phyllobacteriaceae</taxon>
        <taxon>Mesorhizobium</taxon>
    </lineage>
</organism>
<accession>A0ABU5APM6</accession>
<feature type="transmembrane region" description="Helical" evidence="1">
    <location>
        <begin position="6"/>
        <end position="25"/>
    </location>
</feature>
<keyword evidence="1" id="KW-0472">Membrane</keyword>
<gene>
    <name evidence="2" type="ORF">RFM23_16295</name>
</gene>
<comment type="caution">
    <text evidence="2">The sequence shown here is derived from an EMBL/GenBank/DDBJ whole genome shotgun (WGS) entry which is preliminary data.</text>
</comment>
<keyword evidence="1" id="KW-1133">Transmembrane helix</keyword>
<protein>
    <submittedName>
        <fullName evidence="2">Uncharacterized protein</fullName>
    </submittedName>
</protein>
<reference evidence="2 3" key="1">
    <citation type="submission" date="2023-08" db="EMBL/GenBank/DDBJ databases">
        <title>Implementing the SeqCode for naming new Mesorhizobium species isolated from Vachellia karroo root nodules.</title>
        <authorList>
            <person name="Van Lill M."/>
        </authorList>
    </citation>
    <scope>NUCLEOTIDE SEQUENCE [LARGE SCALE GENOMIC DNA]</scope>
    <source>
        <strain evidence="2 3">VK4B</strain>
    </source>
</reference>
<keyword evidence="3" id="KW-1185">Reference proteome</keyword>
<sequence length="229" mass="24818">MSELTSTLLAGAIALAVVVHLVWLARKSRNRAREALAADTAGIRAVVADAVDVSDGTAGVATWAGTWNGHRVQVRTIVDTLATRKLPARWLTVTVTEPVDVPGTFDMMMRPGSATTFSNFDHLGHTLPKTAGFPVEAVQRTDRKGVAFPQDVIAGHLDIFSEGRAKELLVTPKGVRIVWLLAEAERARYGVFRQAAFGDTKLDPALIERLLQSASTLRDAINERKRQAA</sequence>
<evidence type="ECO:0000313" key="3">
    <source>
        <dbReference type="Proteomes" id="UP001276564"/>
    </source>
</evidence>
<proteinExistence type="predicted"/>
<evidence type="ECO:0000256" key="1">
    <source>
        <dbReference type="SAM" id="Phobius"/>
    </source>
</evidence>
<dbReference type="EMBL" id="JAVIIP010000007">
    <property type="protein sequence ID" value="MDX8539179.1"/>
    <property type="molecule type" value="Genomic_DNA"/>
</dbReference>
<dbReference type="RefSeq" id="WP_320320810.1">
    <property type="nucleotide sequence ID" value="NZ_JAVIIP010000007.1"/>
</dbReference>
<name>A0ABU5APM6_9HYPH</name>